<reference evidence="9" key="1">
    <citation type="journal article" date="2014" name="Int. J. Syst. Evol. Microbiol.">
        <title>Complete genome of a new Firmicutes species belonging to the dominant human colonic microbiota ('Ruminococcus bicirculans') reveals two chromosomes and a selective capacity to utilize plant glucans.</title>
        <authorList>
            <consortium name="NISC Comparative Sequencing Program"/>
            <person name="Wegmann U."/>
            <person name="Louis P."/>
            <person name="Goesmann A."/>
            <person name="Henrissat B."/>
            <person name="Duncan S.H."/>
            <person name="Flint H.J."/>
        </authorList>
    </citation>
    <scope>NUCLEOTIDE SEQUENCE</scope>
    <source>
        <strain evidence="9">NBRC 108219</strain>
    </source>
</reference>
<evidence type="ECO:0000313" key="9">
    <source>
        <dbReference type="EMBL" id="GLQ22472.1"/>
    </source>
</evidence>
<evidence type="ECO:0000256" key="1">
    <source>
        <dbReference type="ARBA" id="ARBA00004651"/>
    </source>
</evidence>
<protein>
    <submittedName>
        <fullName evidence="9">ABC transporter permease</fullName>
    </submittedName>
</protein>
<dbReference type="PANTHER" id="PTHR30572">
    <property type="entry name" value="MEMBRANE COMPONENT OF TRANSPORTER-RELATED"/>
    <property type="match status" value="1"/>
</dbReference>
<feature type="domain" description="ABC3 transporter permease C-terminal" evidence="7">
    <location>
        <begin position="291"/>
        <end position="406"/>
    </location>
</feature>
<sequence length="815" mass="89748">MLSWLTVVWRHMLSDKLFTLITILSLSLGAMCAVLVGAYLQEELSYEAWLPDSKNIYRLETSVTQSGQNSRPTVSTFYGMKTEFDGVVSDQVSQTRVAYDFFSIGENDDRETYRIAFADPNFFDVFEFNFIEGDPDTALADPNSLVLTETVSKRFFGDRSPIGETLDVWTHSDGVVTAVIADLPRETHLEISVISHIDNSAIRDGLQVRNGWNGLSVRHYFRTQDGQPSQSFEQNIETYAQQFLDKNFDKSEGIKVEFELMPIRNVHFSAAKSGDLKTRGNPGQLKLFTGVSIVILLASGLNFSILSIVRAMSRTREVGLRKALGASRARLLKDYLAEAGVYIFLSLLVGFAAAELFHPVFETLVGHELSLSTLHSPVFLILVAFVGIALVGVIGILPALYLSGLKPSVALRSDQKIGGSTVGNSLLLTIQFSAAIALVTAILIMFAQIRLIDSKPLGFEAVDRLAIYGVQRGPTETIVRLETLRTLLNDEAGILGISGVNALPDWGRDASGLIYPEGRSAVESANAAYLYVDAEFLKTFEIPIIAGRDFDETYASDRALKGNNDLSQLSDQLPVIITRAALANFGISDIEDIVGQSAGMQIDGVDFDIQIIGVTDDLNYKSLHYKAEPMVFIPKPGSMSVFLVHFDGSRHTEVMDALNAAWSRTYPNQNLNIRYIDAELAEQYDEDRQLLRLATAFAVLAIFVAILGAFGLSAFTIERRKREIGIRKALGAKGGDIAGMLAWQFVKPIIVACLIAWPLSWWFMSGWLQQFAYKVSFSPRFFIISGGIGVILAVLATGSQILRRAKTSPSIELQS</sequence>
<dbReference type="RefSeq" id="WP_284386875.1">
    <property type="nucleotide sequence ID" value="NZ_BSNK01000001.1"/>
</dbReference>
<proteinExistence type="predicted"/>
<dbReference type="Pfam" id="PF12704">
    <property type="entry name" value="MacB_PCD"/>
    <property type="match status" value="1"/>
</dbReference>
<dbReference type="InterPro" id="IPR025857">
    <property type="entry name" value="MacB_PCD"/>
</dbReference>
<dbReference type="InterPro" id="IPR050250">
    <property type="entry name" value="Macrolide_Exporter_MacB"/>
</dbReference>
<keyword evidence="2" id="KW-1003">Cell membrane</keyword>
<keyword evidence="3 6" id="KW-0812">Transmembrane</keyword>
<feature type="transmembrane region" description="Helical" evidence="6">
    <location>
        <begin position="378"/>
        <end position="405"/>
    </location>
</feature>
<organism evidence="9 10">
    <name type="scientific">Algimonas ampicilliniresistens</name>
    <dbReference type="NCBI Taxonomy" id="1298735"/>
    <lineage>
        <taxon>Bacteria</taxon>
        <taxon>Pseudomonadati</taxon>
        <taxon>Pseudomonadota</taxon>
        <taxon>Alphaproteobacteria</taxon>
        <taxon>Maricaulales</taxon>
        <taxon>Robiginitomaculaceae</taxon>
        <taxon>Algimonas</taxon>
    </lineage>
</organism>
<feature type="domain" description="ABC3 transporter permease C-terminal" evidence="7">
    <location>
        <begin position="696"/>
        <end position="809"/>
    </location>
</feature>
<feature type="domain" description="MacB-like periplasmic core" evidence="8">
    <location>
        <begin position="19"/>
        <end position="185"/>
    </location>
</feature>
<keyword evidence="10" id="KW-1185">Reference proteome</keyword>
<evidence type="ECO:0000256" key="5">
    <source>
        <dbReference type="ARBA" id="ARBA00023136"/>
    </source>
</evidence>
<feature type="transmembrane region" description="Helical" evidence="6">
    <location>
        <begin position="335"/>
        <end position="358"/>
    </location>
</feature>
<keyword evidence="4 6" id="KW-1133">Transmembrane helix</keyword>
<keyword evidence="5 6" id="KW-0472">Membrane</keyword>
<name>A0ABQ5V629_9PROT</name>
<dbReference type="Pfam" id="PF02687">
    <property type="entry name" value="FtsX"/>
    <property type="match status" value="2"/>
</dbReference>
<comment type="caution">
    <text evidence="9">The sequence shown here is derived from an EMBL/GenBank/DDBJ whole genome shotgun (WGS) entry which is preliminary data.</text>
</comment>
<dbReference type="PANTHER" id="PTHR30572:SF18">
    <property type="entry name" value="ABC-TYPE MACROLIDE FAMILY EXPORT SYSTEM PERMEASE COMPONENT 2"/>
    <property type="match status" value="1"/>
</dbReference>
<feature type="transmembrane region" description="Helical" evidence="6">
    <location>
        <begin position="287"/>
        <end position="312"/>
    </location>
</feature>
<evidence type="ECO:0000256" key="2">
    <source>
        <dbReference type="ARBA" id="ARBA00022475"/>
    </source>
</evidence>
<dbReference type="InterPro" id="IPR003838">
    <property type="entry name" value="ABC3_permease_C"/>
</dbReference>
<evidence type="ECO:0000313" key="10">
    <source>
        <dbReference type="Proteomes" id="UP001161391"/>
    </source>
</evidence>
<dbReference type="Proteomes" id="UP001161391">
    <property type="component" value="Unassembled WGS sequence"/>
</dbReference>
<accession>A0ABQ5V629</accession>
<feature type="transmembrane region" description="Helical" evidence="6">
    <location>
        <begin position="693"/>
        <end position="717"/>
    </location>
</feature>
<dbReference type="EMBL" id="BSNK01000001">
    <property type="protein sequence ID" value="GLQ22472.1"/>
    <property type="molecule type" value="Genomic_DNA"/>
</dbReference>
<evidence type="ECO:0000256" key="6">
    <source>
        <dbReference type="SAM" id="Phobius"/>
    </source>
</evidence>
<evidence type="ECO:0000259" key="7">
    <source>
        <dbReference type="Pfam" id="PF02687"/>
    </source>
</evidence>
<evidence type="ECO:0000256" key="3">
    <source>
        <dbReference type="ARBA" id="ARBA00022692"/>
    </source>
</evidence>
<comment type="subcellular location">
    <subcellularLocation>
        <location evidence="1">Cell membrane</location>
        <topology evidence="1">Multi-pass membrane protein</topology>
    </subcellularLocation>
</comment>
<feature type="transmembrane region" description="Helical" evidence="6">
    <location>
        <begin position="426"/>
        <end position="447"/>
    </location>
</feature>
<evidence type="ECO:0000259" key="8">
    <source>
        <dbReference type="Pfam" id="PF12704"/>
    </source>
</evidence>
<evidence type="ECO:0000256" key="4">
    <source>
        <dbReference type="ARBA" id="ARBA00022989"/>
    </source>
</evidence>
<reference evidence="9" key="2">
    <citation type="submission" date="2023-01" db="EMBL/GenBank/DDBJ databases">
        <title>Draft genome sequence of Algimonas ampicilliniresistens strain NBRC 108219.</title>
        <authorList>
            <person name="Sun Q."/>
            <person name="Mori K."/>
        </authorList>
    </citation>
    <scope>NUCLEOTIDE SEQUENCE</scope>
    <source>
        <strain evidence="9">NBRC 108219</strain>
    </source>
</reference>
<gene>
    <name evidence="9" type="ORF">GCM10007853_03460</name>
</gene>
<feature type="transmembrane region" description="Helical" evidence="6">
    <location>
        <begin position="737"/>
        <end position="757"/>
    </location>
</feature>
<feature type="transmembrane region" description="Helical" evidence="6">
    <location>
        <begin position="777"/>
        <end position="796"/>
    </location>
</feature>